<reference evidence="3" key="1">
    <citation type="submission" date="2019-08" db="EMBL/GenBank/DDBJ databases">
        <authorList>
            <person name="Kucharzyk K."/>
            <person name="Murdoch R.W."/>
            <person name="Higgins S."/>
            <person name="Loffler F."/>
        </authorList>
    </citation>
    <scope>NUCLEOTIDE SEQUENCE</scope>
</reference>
<dbReference type="EMBL" id="VSSQ01008434">
    <property type="protein sequence ID" value="MPM38859.1"/>
    <property type="molecule type" value="Genomic_DNA"/>
</dbReference>
<sequence>MAWDKELDELARRTELSQRMGGPEKLKRHRDAGKLPVRERIAALVDEGSFREVGGLAGSGAYDDNGELTDFTPSNLLMGRARIEGRPAVVMGDDFTVRGGANDGAVGDKMIVAEQMAHDLRIPLVRLVDGTGGGGSVKNIELKGHTLLPKLKSWPYIARNLATVPVVGLGLGSVAGLGAARVSASHYSVMVKDTAQLFVAGPPVVARTGQNIDKNDLGGSQIHTRNGVVDDEAESEADAFARARRFLSYLPSSVYELPPRAEGGRDAAADQQALRKAIPENTRSVYKIRNIVETLVDTGSFMEIGRHWGKAIAAGLARIDGWPVVVVASDPYHYGGAWDRQTTEKYMRMVDLAEQFHLPVVNLVDVPGFRIGLEAEKEGVMRAGVRALTAIAQSTVPWCTIIIRKAFGVAGGGHQNADRFNFRYAWPSAQWGSLPIEGGLEVAYKAEIEASDDPEAARQRIEKRVRGLTSPYRSAEAFVVEDIIDPADTRAALVEFATIAAPLRQAGQARFGYRP</sequence>
<dbReference type="PROSITE" id="PS50980">
    <property type="entry name" value="COA_CT_NTER"/>
    <property type="match status" value="1"/>
</dbReference>
<keyword evidence="3" id="KW-0436">Ligase</keyword>
<feature type="domain" description="CoA carboxyltransferase C-terminal" evidence="2">
    <location>
        <begin position="266"/>
        <end position="505"/>
    </location>
</feature>
<dbReference type="InterPro" id="IPR011762">
    <property type="entry name" value="COA_CT_N"/>
</dbReference>
<feature type="domain" description="CoA carboxyltransferase N-terminal" evidence="1">
    <location>
        <begin position="3"/>
        <end position="262"/>
    </location>
</feature>
<dbReference type="PANTHER" id="PTHR43842:SF2">
    <property type="entry name" value="PROPIONYL-COA CARBOXYLASE BETA CHAIN, MITOCHONDRIAL"/>
    <property type="match status" value="1"/>
</dbReference>
<dbReference type="InterPro" id="IPR034733">
    <property type="entry name" value="AcCoA_carboxyl_beta"/>
</dbReference>
<dbReference type="SUPFAM" id="SSF52096">
    <property type="entry name" value="ClpP/crotonase"/>
    <property type="match status" value="2"/>
</dbReference>
<dbReference type="AlphaFoldDB" id="A0A644ZDM8"/>
<evidence type="ECO:0000259" key="1">
    <source>
        <dbReference type="PROSITE" id="PS50980"/>
    </source>
</evidence>
<dbReference type="InterPro" id="IPR011763">
    <property type="entry name" value="COA_CT_C"/>
</dbReference>
<dbReference type="InterPro" id="IPR051047">
    <property type="entry name" value="AccD/PCCB"/>
</dbReference>
<proteinExistence type="predicted"/>
<comment type="caution">
    <text evidence="3">The sequence shown here is derived from an EMBL/GenBank/DDBJ whole genome shotgun (WGS) entry which is preliminary data.</text>
</comment>
<evidence type="ECO:0000313" key="3">
    <source>
        <dbReference type="EMBL" id="MPM38859.1"/>
    </source>
</evidence>
<dbReference type="PROSITE" id="PS50989">
    <property type="entry name" value="COA_CT_CTER"/>
    <property type="match status" value="1"/>
</dbReference>
<dbReference type="PANTHER" id="PTHR43842">
    <property type="entry name" value="PROPIONYL-COA CARBOXYLASE BETA CHAIN"/>
    <property type="match status" value="1"/>
</dbReference>
<dbReference type="Gene3D" id="3.90.226.10">
    <property type="entry name" value="2-enoyl-CoA Hydratase, Chain A, domain 1"/>
    <property type="match status" value="2"/>
</dbReference>
<dbReference type="GO" id="GO:0004658">
    <property type="term" value="F:propionyl-CoA carboxylase activity"/>
    <property type="evidence" value="ECO:0007669"/>
    <property type="project" value="UniProtKB-EC"/>
</dbReference>
<dbReference type="InterPro" id="IPR029045">
    <property type="entry name" value="ClpP/crotonase-like_dom_sf"/>
</dbReference>
<evidence type="ECO:0000259" key="2">
    <source>
        <dbReference type="PROSITE" id="PS50989"/>
    </source>
</evidence>
<name>A0A644ZDM8_9ZZZZ</name>
<dbReference type="EC" id="6.4.1.3" evidence="3"/>
<protein>
    <submittedName>
        <fullName evidence="3">Putative propionyl-CoA carboxylase beta chain 5</fullName>
        <ecNumber evidence="3">6.4.1.3</ecNumber>
    </submittedName>
</protein>
<gene>
    <name evidence="3" type="primary">accD5_1</name>
    <name evidence="3" type="ORF">SDC9_85489</name>
</gene>
<accession>A0A644ZDM8</accession>
<dbReference type="Pfam" id="PF01039">
    <property type="entry name" value="Carboxyl_trans"/>
    <property type="match status" value="1"/>
</dbReference>
<organism evidence="3">
    <name type="scientific">bioreactor metagenome</name>
    <dbReference type="NCBI Taxonomy" id="1076179"/>
    <lineage>
        <taxon>unclassified sequences</taxon>
        <taxon>metagenomes</taxon>
        <taxon>ecological metagenomes</taxon>
    </lineage>
</organism>